<proteinExistence type="predicted"/>
<dbReference type="Proteomes" id="UP001215280">
    <property type="component" value="Unassembled WGS sequence"/>
</dbReference>
<reference evidence="1" key="1">
    <citation type="submission" date="2023-03" db="EMBL/GenBank/DDBJ databases">
        <title>Massive genome expansion in bonnet fungi (Mycena s.s.) driven by repeated elements and novel gene families across ecological guilds.</title>
        <authorList>
            <consortium name="Lawrence Berkeley National Laboratory"/>
            <person name="Harder C.B."/>
            <person name="Miyauchi S."/>
            <person name="Viragh M."/>
            <person name="Kuo A."/>
            <person name="Thoen E."/>
            <person name="Andreopoulos B."/>
            <person name="Lu D."/>
            <person name="Skrede I."/>
            <person name="Drula E."/>
            <person name="Henrissat B."/>
            <person name="Morin E."/>
            <person name="Kohler A."/>
            <person name="Barry K."/>
            <person name="LaButti K."/>
            <person name="Morin E."/>
            <person name="Salamov A."/>
            <person name="Lipzen A."/>
            <person name="Mereny Z."/>
            <person name="Hegedus B."/>
            <person name="Baldrian P."/>
            <person name="Stursova M."/>
            <person name="Weitz H."/>
            <person name="Taylor A."/>
            <person name="Grigoriev I.V."/>
            <person name="Nagy L.G."/>
            <person name="Martin F."/>
            <person name="Kauserud H."/>
        </authorList>
    </citation>
    <scope>NUCLEOTIDE SEQUENCE</scope>
    <source>
        <strain evidence="1">CBHHK188m</strain>
    </source>
</reference>
<protein>
    <submittedName>
        <fullName evidence="1">Uncharacterized protein</fullName>
    </submittedName>
</protein>
<name>A0AAD7HH00_9AGAR</name>
<organism evidence="1 2">
    <name type="scientific">Mycena maculata</name>
    <dbReference type="NCBI Taxonomy" id="230809"/>
    <lineage>
        <taxon>Eukaryota</taxon>
        <taxon>Fungi</taxon>
        <taxon>Dikarya</taxon>
        <taxon>Basidiomycota</taxon>
        <taxon>Agaricomycotina</taxon>
        <taxon>Agaricomycetes</taxon>
        <taxon>Agaricomycetidae</taxon>
        <taxon>Agaricales</taxon>
        <taxon>Marasmiineae</taxon>
        <taxon>Mycenaceae</taxon>
        <taxon>Mycena</taxon>
    </lineage>
</organism>
<keyword evidence="2" id="KW-1185">Reference proteome</keyword>
<evidence type="ECO:0000313" key="2">
    <source>
        <dbReference type="Proteomes" id="UP001215280"/>
    </source>
</evidence>
<dbReference type="EMBL" id="JARJLG010000289">
    <property type="protein sequence ID" value="KAJ7719620.1"/>
    <property type="molecule type" value="Genomic_DNA"/>
</dbReference>
<evidence type="ECO:0000313" key="1">
    <source>
        <dbReference type="EMBL" id="KAJ7719620.1"/>
    </source>
</evidence>
<gene>
    <name evidence="1" type="ORF">DFH07DRAFT_310148</name>
</gene>
<comment type="caution">
    <text evidence="1">The sequence shown here is derived from an EMBL/GenBank/DDBJ whole genome shotgun (WGS) entry which is preliminary data.</text>
</comment>
<dbReference type="AlphaFoldDB" id="A0AAD7HH00"/>
<accession>A0AAD7HH00</accession>
<sequence>MCISCHGALTSTAIGCLADKHEGDERLNSDIVGSVANTTTSSVVLSYIHAACPSTCLHDPATLLLASMNTLQELREHIKASGFESPASHARVSAYIESDILNHPNALFKRHVPPLDIILYAIRQVLAAPAHEVHMIPDLLDLVTTVEFYRTLALQKAREVLGENYKHPDEQRTLSREDEERLREHQVGGASLRAIYIEVVLQYCQLDIYRLWTRDPPRPADVTLRLCEYFPALNPFYAAVSPRLFHYDLSDTERADLRTRGVDCCLFVRDSCRWAAELCGPGQPIAPVLRTPAFAARFPCAVQADGLRETMEFYLGAVQAMVDELQGMLTTGVEDE</sequence>